<keyword evidence="6" id="KW-0732">Signal</keyword>
<protein>
    <submittedName>
        <fullName evidence="8">Cytochrome c</fullName>
    </submittedName>
</protein>
<dbReference type="SUPFAM" id="SSF46626">
    <property type="entry name" value="Cytochrome c"/>
    <property type="match status" value="2"/>
</dbReference>
<dbReference type="PROSITE" id="PS51007">
    <property type="entry name" value="CYTC"/>
    <property type="match status" value="2"/>
</dbReference>
<keyword evidence="1 4" id="KW-0349">Heme</keyword>
<dbReference type="InterPro" id="IPR051459">
    <property type="entry name" value="Cytochrome_c-type_DH"/>
</dbReference>
<dbReference type="GO" id="GO:0046872">
    <property type="term" value="F:metal ion binding"/>
    <property type="evidence" value="ECO:0007669"/>
    <property type="project" value="UniProtKB-KW"/>
</dbReference>
<evidence type="ECO:0000313" key="9">
    <source>
        <dbReference type="Proteomes" id="UP000027936"/>
    </source>
</evidence>
<dbReference type="Gene3D" id="1.10.760.10">
    <property type="entry name" value="Cytochrome c-like domain"/>
    <property type="match status" value="2"/>
</dbReference>
<evidence type="ECO:0000256" key="5">
    <source>
        <dbReference type="SAM" id="MobiDB-lite"/>
    </source>
</evidence>
<dbReference type="InterPro" id="IPR009056">
    <property type="entry name" value="Cyt_c-like_dom"/>
</dbReference>
<dbReference type="PANTHER" id="PTHR35008">
    <property type="entry name" value="BLL4482 PROTEIN-RELATED"/>
    <property type="match status" value="1"/>
</dbReference>
<feature type="signal peptide" evidence="6">
    <location>
        <begin position="1"/>
        <end position="24"/>
    </location>
</feature>
<dbReference type="PATRIC" id="fig|1348973.3.peg.3023"/>
<dbReference type="RefSeq" id="WP_035196615.1">
    <property type="nucleotide sequence ID" value="NZ_JJRY01000013.1"/>
</dbReference>
<feature type="domain" description="Cytochrome c" evidence="7">
    <location>
        <begin position="197"/>
        <end position="279"/>
    </location>
</feature>
<evidence type="ECO:0000256" key="4">
    <source>
        <dbReference type="PROSITE-ProRule" id="PRU00433"/>
    </source>
</evidence>
<dbReference type="GO" id="GO:0009055">
    <property type="term" value="F:electron transfer activity"/>
    <property type="evidence" value="ECO:0007669"/>
    <property type="project" value="InterPro"/>
</dbReference>
<dbReference type="AlphaFoldDB" id="A0A072NIP4"/>
<keyword evidence="3 4" id="KW-0408">Iron</keyword>
<evidence type="ECO:0000256" key="2">
    <source>
        <dbReference type="ARBA" id="ARBA00022723"/>
    </source>
</evidence>
<dbReference type="Pfam" id="PF21342">
    <property type="entry name" value="SoxA-TsdA_cyt-c"/>
    <property type="match status" value="1"/>
</dbReference>
<evidence type="ECO:0000259" key="7">
    <source>
        <dbReference type="PROSITE" id="PS51007"/>
    </source>
</evidence>
<dbReference type="Pfam" id="PF00034">
    <property type="entry name" value="Cytochrom_C"/>
    <property type="match status" value="1"/>
</dbReference>
<evidence type="ECO:0000256" key="1">
    <source>
        <dbReference type="ARBA" id="ARBA00022617"/>
    </source>
</evidence>
<feature type="region of interest" description="Disordered" evidence="5">
    <location>
        <begin position="28"/>
        <end position="55"/>
    </location>
</feature>
<dbReference type="PROSITE" id="PS51257">
    <property type="entry name" value="PROKAR_LIPOPROTEIN"/>
    <property type="match status" value="1"/>
</dbReference>
<dbReference type="OrthoDB" id="9779283at2"/>
<keyword evidence="2 4" id="KW-0479">Metal-binding</keyword>
<dbReference type="InterPro" id="IPR036909">
    <property type="entry name" value="Cyt_c-like_dom_sf"/>
</dbReference>
<reference evidence="8 9" key="1">
    <citation type="submission" date="2014-04" db="EMBL/GenBank/DDBJ databases">
        <title>Draft genome sequence of Bacillus azotoformans MEV2011, a (co-) denitrifying strain unable to grow in the presence of oxygen.</title>
        <authorList>
            <person name="Nielsen M."/>
            <person name="Schreiber L."/>
            <person name="Finster K."/>
            <person name="Schramm A."/>
        </authorList>
    </citation>
    <scope>NUCLEOTIDE SEQUENCE [LARGE SCALE GENOMIC DNA]</scope>
    <source>
        <strain evidence="8 9">MEV2011</strain>
    </source>
</reference>
<accession>A0A072NIP4</accession>
<organism evidence="8 9">
    <name type="scientific">Schinkia azotoformans MEV2011</name>
    <dbReference type="NCBI Taxonomy" id="1348973"/>
    <lineage>
        <taxon>Bacteria</taxon>
        <taxon>Bacillati</taxon>
        <taxon>Bacillota</taxon>
        <taxon>Bacilli</taxon>
        <taxon>Bacillales</taxon>
        <taxon>Bacillaceae</taxon>
        <taxon>Calidifontibacillus/Schinkia group</taxon>
        <taxon>Schinkia</taxon>
    </lineage>
</organism>
<proteinExistence type="predicted"/>
<feature type="domain" description="Cytochrome c" evidence="7">
    <location>
        <begin position="76"/>
        <end position="172"/>
    </location>
</feature>
<gene>
    <name evidence="8" type="ORF">M670_03143</name>
</gene>
<dbReference type="GO" id="GO:0020037">
    <property type="term" value="F:heme binding"/>
    <property type="evidence" value="ECO:0007669"/>
    <property type="project" value="InterPro"/>
</dbReference>
<sequence length="312" mass="33764">MKKNQKRLLGIVFASLIVFTAACSGVQPPNQSVSQQGQETNKETSSGNNQDTNTIELAYNPPKMEELEGKDDPLSESIKRGYSYVNESDTALDQYVGNKLSCTSCHAGAGVGEASSLVGVTAVSPEYNPRAGKVMSIEDRINGCMVRSMNGEKLPLDSQELRDMVSYLQYISTGVPIGADIPWRKPNTMKVEDIPETDLVLGEEIYKKSCIACHGADGEGIGANTGPAVWGEHSFNDGAGMARLSTATMFIQRNMPVGQEGSLTIEEAANVAAYILSQERPKWKGRENDWPKGGAPKDSPYYDELKSVKEGL</sequence>
<evidence type="ECO:0000313" key="8">
    <source>
        <dbReference type="EMBL" id="KEF37564.1"/>
    </source>
</evidence>
<evidence type="ECO:0000256" key="6">
    <source>
        <dbReference type="SAM" id="SignalP"/>
    </source>
</evidence>
<feature type="compositionally biased region" description="Basic and acidic residues" evidence="5">
    <location>
        <begin position="303"/>
        <end position="312"/>
    </location>
</feature>
<dbReference type="Proteomes" id="UP000027936">
    <property type="component" value="Unassembled WGS sequence"/>
</dbReference>
<name>A0A072NIP4_SCHAZ</name>
<feature type="chain" id="PRO_5039428624" evidence="6">
    <location>
        <begin position="25"/>
        <end position="312"/>
    </location>
</feature>
<comment type="caution">
    <text evidence="8">The sequence shown here is derived from an EMBL/GenBank/DDBJ whole genome shotgun (WGS) entry which is preliminary data.</text>
</comment>
<dbReference type="PANTHER" id="PTHR35008:SF9">
    <property type="entry name" value="CYTOCHROME C DOMAIN-CONTAINING PROTEIN"/>
    <property type="match status" value="1"/>
</dbReference>
<evidence type="ECO:0000256" key="3">
    <source>
        <dbReference type="ARBA" id="ARBA00023004"/>
    </source>
</evidence>
<feature type="region of interest" description="Disordered" evidence="5">
    <location>
        <begin position="283"/>
        <end position="312"/>
    </location>
</feature>
<dbReference type="EMBL" id="JJRY01000013">
    <property type="protein sequence ID" value="KEF37564.1"/>
    <property type="molecule type" value="Genomic_DNA"/>
</dbReference>